<dbReference type="PIRSF" id="PIRSF039123">
    <property type="entry name" value="Diphthamide_synthase"/>
    <property type="match status" value="1"/>
</dbReference>
<evidence type="ECO:0000259" key="1">
    <source>
        <dbReference type="Pfam" id="PF01902"/>
    </source>
</evidence>
<proteinExistence type="predicted"/>
<dbReference type="GO" id="GO:0017178">
    <property type="term" value="F:diphthine-ammonia ligase activity"/>
    <property type="evidence" value="ECO:0007669"/>
    <property type="project" value="UniProtKB-EC"/>
</dbReference>
<dbReference type="EC" id="6.3.1.14" evidence="2"/>
<dbReference type="OrthoDB" id="3572539at2"/>
<organism evidence="2 3">
    <name type="scientific">Antarcticibacterium flavum</name>
    <dbReference type="NCBI Taxonomy" id="2058175"/>
    <lineage>
        <taxon>Bacteria</taxon>
        <taxon>Pseudomonadati</taxon>
        <taxon>Bacteroidota</taxon>
        <taxon>Flavobacteriia</taxon>
        <taxon>Flavobacteriales</taxon>
        <taxon>Flavobacteriaceae</taxon>
        <taxon>Antarcticibacterium</taxon>
    </lineage>
</organism>
<name>A0A5B7WYL5_9FLAO</name>
<evidence type="ECO:0000313" key="2">
    <source>
        <dbReference type="EMBL" id="QCY68304.1"/>
    </source>
</evidence>
<reference evidence="2 3" key="1">
    <citation type="submission" date="2019-06" db="EMBL/GenBank/DDBJ databases">
        <title>Complete genome sequence of Antarcticibacterium flavum KCTC 52984T from an Antarctic marine sediment.</title>
        <authorList>
            <person name="Lee Y.M."/>
            <person name="Shin S.C."/>
        </authorList>
    </citation>
    <scope>NUCLEOTIDE SEQUENCE [LARGE SCALE GENOMIC DNA]</scope>
    <source>
        <strain evidence="2 3">KCTC 52984</strain>
    </source>
</reference>
<dbReference type="Proteomes" id="UP000309016">
    <property type="component" value="Chromosome"/>
</dbReference>
<accession>A0A5B7WYL5</accession>
<evidence type="ECO:0000313" key="3">
    <source>
        <dbReference type="Proteomes" id="UP000309016"/>
    </source>
</evidence>
<dbReference type="RefSeq" id="WP_139064880.1">
    <property type="nucleotide sequence ID" value="NZ_CP040812.1"/>
</dbReference>
<dbReference type="KEGG" id="afla:FHG64_02210"/>
<dbReference type="InterPro" id="IPR014729">
    <property type="entry name" value="Rossmann-like_a/b/a_fold"/>
</dbReference>
<sequence length="241" mass="27995">MKKAYLNWSSGKDAAFALYTLQKNQAVKVEKLVTTINREIGRISMHGVRQQLLEMQARSIGLPLHQIFLKGNVSMSTYNQTMQEQVKLLKKEGFTHSVFGDIFLEDLKVYREEQLEKEDITAVFPLWKRDTRQLMQDFLDAGFKAITVCVNAKYLDESFCGRIIDREFIDSLPEGVDPCGENGEFHTFVYDGPIFKEPVKFEIGEKVQRTYQSSEKEDDNCFADKEKSWDTRFWYSDLIPV</sequence>
<dbReference type="EMBL" id="CP040812">
    <property type="protein sequence ID" value="QCY68304.1"/>
    <property type="molecule type" value="Genomic_DNA"/>
</dbReference>
<dbReference type="Pfam" id="PF01902">
    <property type="entry name" value="Diphthami_syn_2"/>
    <property type="match status" value="1"/>
</dbReference>
<protein>
    <submittedName>
        <fullName evidence="2">Diphthine--ammonia ligase</fullName>
        <ecNumber evidence="2">6.3.1.14</ecNumber>
    </submittedName>
</protein>
<dbReference type="CDD" id="cd01994">
    <property type="entry name" value="AANH_PF0828-like"/>
    <property type="match status" value="1"/>
</dbReference>
<dbReference type="Gene3D" id="3.40.50.620">
    <property type="entry name" value="HUPs"/>
    <property type="match status" value="1"/>
</dbReference>
<dbReference type="SUPFAM" id="SSF52402">
    <property type="entry name" value="Adenine nucleotide alpha hydrolases-like"/>
    <property type="match status" value="1"/>
</dbReference>
<dbReference type="InterPro" id="IPR002761">
    <property type="entry name" value="Diphthami_syn_dom"/>
</dbReference>
<keyword evidence="2" id="KW-0436">Ligase</keyword>
<gene>
    <name evidence="2" type="ORF">FHG64_02210</name>
</gene>
<keyword evidence="3" id="KW-1185">Reference proteome</keyword>
<dbReference type="NCBIfam" id="TIGR00290">
    <property type="entry name" value="MJ0570_dom"/>
    <property type="match status" value="1"/>
</dbReference>
<feature type="domain" description="Diphthamide synthase" evidence="1">
    <location>
        <begin position="3"/>
        <end position="206"/>
    </location>
</feature>
<dbReference type="Gene3D" id="3.90.1490.10">
    <property type="entry name" value="putative n-type atp pyrophosphatase, domain 2"/>
    <property type="match status" value="1"/>
</dbReference>
<dbReference type="InterPro" id="IPR030662">
    <property type="entry name" value="DPH6/MJ0570"/>
</dbReference>
<dbReference type="AlphaFoldDB" id="A0A5B7WYL5"/>